<dbReference type="RefSeq" id="WP_090868675.1">
    <property type="nucleotide sequence ID" value="NZ_FOHE01000006.1"/>
</dbReference>
<keyword evidence="2" id="KW-1185">Reference proteome</keyword>
<dbReference type="Gene3D" id="3.40.50.720">
    <property type="entry name" value="NAD(P)-binding Rossmann-like Domain"/>
    <property type="match status" value="1"/>
</dbReference>
<accession>A0A1I0C7D2</accession>
<dbReference type="EMBL" id="FOHE01000006">
    <property type="protein sequence ID" value="SET14986.1"/>
    <property type="molecule type" value="Genomic_DNA"/>
</dbReference>
<dbReference type="OrthoDB" id="2971044at2"/>
<dbReference type="AlphaFoldDB" id="A0A1I0C7D2"/>
<evidence type="ECO:0000313" key="2">
    <source>
        <dbReference type="Proteomes" id="UP000198618"/>
    </source>
</evidence>
<proteinExistence type="predicted"/>
<sequence>MSFLVVNCFHWIGYHLVNYLLDNGNKVDGLDKLDTTKKDNLSMFIGRNSQFTFVEEQALANYETAIVIGDTSLISNISASRILLIGDSNYHSSSNNIVQINTPILIGEWMPMTEDGCYYKDQFISFESNRFLTEAVYIEDFLTAMLQWVESSNLPSQIDVFARKKTNKESLKLENCLYIRDNVSIEDRLNKLKEHFRRYNKLYET</sequence>
<protein>
    <submittedName>
        <fullName evidence="1">Uncharacterized protein</fullName>
    </submittedName>
</protein>
<evidence type="ECO:0000313" key="1">
    <source>
        <dbReference type="EMBL" id="SET14986.1"/>
    </source>
</evidence>
<dbReference type="Proteomes" id="UP000198618">
    <property type="component" value="Unassembled WGS sequence"/>
</dbReference>
<gene>
    <name evidence="1" type="ORF">SAMN05216389_10655</name>
</gene>
<name>A0A1I0C7D2_9BACI</name>
<dbReference type="STRING" id="930131.SAMN05216389_10655"/>
<organism evidence="1 2">
    <name type="scientific">Oceanobacillus limi</name>
    <dbReference type="NCBI Taxonomy" id="930131"/>
    <lineage>
        <taxon>Bacteria</taxon>
        <taxon>Bacillati</taxon>
        <taxon>Bacillota</taxon>
        <taxon>Bacilli</taxon>
        <taxon>Bacillales</taxon>
        <taxon>Bacillaceae</taxon>
        <taxon>Oceanobacillus</taxon>
    </lineage>
</organism>
<reference evidence="1 2" key="1">
    <citation type="submission" date="2016-10" db="EMBL/GenBank/DDBJ databases">
        <authorList>
            <person name="de Groot N.N."/>
        </authorList>
    </citation>
    <scope>NUCLEOTIDE SEQUENCE [LARGE SCALE GENOMIC DNA]</scope>
    <source>
        <strain evidence="1 2">IBRC-M 10780</strain>
    </source>
</reference>